<dbReference type="InterPro" id="IPR011989">
    <property type="entry name" value="ARM-like"/>
</dbReference>
<organism evidence="1 2">
    <name type="scientific">Lachancea mirantina</name>
    <dbReference type="NCBI Taxonomy" id="1230905"/>
    <lineage>
        <taxon>Eukaryota</taxon>
        <taxon>Fungi</taxon>
        <taxon>Dikarya</taxon>
        <taxon>Ascomycota</taxon>
        <taxon>Saccharomycotina</taxon>
        <taxon>Saccharomycetes</taxon>
        <taxon>Saccharomycetales</taxon>
        <taxon>Saccharomycetaceae</taxon>
        <taxon>Lachancea</taxon>
    </lineage>
</organism>
<dbReference type="EMBL" id="LT598467">
    <property type="protein sequence ID" value="SCU95859.1"/>
    <property type="molecule type" value="Genomic_DNA"/>
</dbReference>
<proteinExistence type="predicted"/>
<dbReference type="SUPFAM" id="SSF48371">
    <property type="entry name" value="ARM repeat"/>
    <property type="match status" value="1"/>
</dbReference>
<dbReference type="AlphaFoldDB" id="A0A1G4JXL7"/>
<keyword evidence="2" id="KW-1185">Reference proteome</keyword>
<gene>
    <name evidence="1" type="ORF">LAMI_0F04104G</name>
</gene>
<protein>
    <submittedName>
        <fullName evidence="1">LAMI_0F04104g1_1</fullName>
    </submittedName>
</protein>
<sequence>MDFETVLYDLKPILDLGQNAGPIDQDSLARSIATLGTVAVAAREPENRNYIGQSGVLQKLVLALGWTLKVVFTGLELPGGLQKEDLIELVSELVRCIANCVADIDENREIVVSAGTDLFDSQIPNALLMADSEVRMKLMVLLKNLCIGNEEYTKMCALSCTRPMIAVLEELFRGDLRATDWDHVFVALDILVDFAKYSYLEFSLPDFALLVSVLRSAVFSLKPKSADDNDEDEDAFSESLQLLTDVLEIVSSQNEKLNFSDVTLTFKVLDDLFSILERAQLEETYENKLIILRRLVSIIGYISSNPSSTNLLEREIAYKAIHKDSPGYTLAAAMILLSNSIASRSDVDEITSHINFRKIIENAVKLKDAVQLQGFLDISKKLLNPDSVLELRPEDLQLLFVSLKTANDQCTYYQNLTPLIEALESKLAALLSGSKLRLALADDNWRSVVLANSGTPVCLILGKLAISSQEVDPKIADELWASAFRPTKPGFQSQTVSPEYLFHLFKAVGLYLHRQKEMTLNLFIQQYAMEIYNVLDTARTLQQRNDAASAGILNNATYVAGLLLEVLRQRTLSSDEEKLHDCAEKLLKKQKIQV</sequence>
<dbReference type="Proteomes" id="UP000191024">
    <property type="component" value="Chromosome F"/>
</dbReference>
<dbReference type="Gene3D" id="1.25.10.10">
    <property type="entry name" value="Leucine-rich Repeat Variant"/>
    <property type="match status" value="1"/>
</dbReference>
<evidence type="ECO:0000313" key="1">
    <source>
        <dbReference type="EMBL" id="SCU95859.1"/>
    </source>
</evidence>
<dbReference type="OrthoDB" id="4059796at2759"/>
<evidence type="ECO:0000313" key="2">
    <source>
        <dbReference type="Proteomes" id="UP000191024"/>
    </source>
</evidence>
<name>A0A1G4JXL7_9SACH</name>
<accession>A0A1G4JXL7</accession>
<dbReference type="GO" id="GO:0005085">
    <property type="term" value="F:guanyl-nucleotide exchange factor activity"/>
    <property type="evidence" value="ECO:0007669"/>
    <property type="project" value="InterPro"/>
</dbReference>
<dbReference type="InterPro" id="IPR040144">
    <property type="entry name" value="RAP1GDS1"/>
</dbReference>
<dbReference type="PANTHER" id="PTHR10957">
    <property type="entry name" value="RAP1 GTPASE-GDP DISSOCIATION STIMULATOR 1"/>
    <property type="match status" value="1"/>
</dbReference>
<reference evidence="2" key="1">
    <citation type="submission" date="2016-03" db="EMBL/GenBank/DDBJ databases">
        <authorList>
            <person name="Devillers H."/>
        </authorList>
    </citation>
    <scope>NUCLEOTIDE SEQUENCE [LARGE SCALE GENOMIC DNA]</scope>
</reference>
<dbReference type="InterPro" id="IPR016024">
    <property type="entry name" value="ARM-type_fold"/>
</dbReference>